<dbReference type="InterPro" id="IPR052856">
    <property type="entry name" value="SOX30_TF"/>
</dbReference>
<proteinExistence type="predicted"/>
<dbReference type="Pfam" id="PF00505">
    <property type="entry name" value="HMG_box"/>
    <property type="match status" value="1"/>
</dbReference>
<feature type="domain" description="HMG box" evidence="3">
    <location>
        <begin position="177"/>
        <end position="245"/>
    </location>
</feature>
<reference evidence="4" key="2">
    <citation type="submission" date="2025-09" db="UniProtKB">
        <authorList>
            <consortium name="Ensembl"/>
        </authorList>
    </citation>
    <scope>IDENTIFICATION</scope>
</reference>
<dbReference type="PANTHER" id="PTHR47279">
    <property type="entry name" value="TRANSCRIPTION FACTOR SOX-30"/>
    <property type="match status" value="1"/>
</dbReference>
<dbReference type="PROSITE" id="PS50118">
    <property type="entry name" value="HMG_BOX_2"/>
    <property type="match status" value="1"/>
</dbReference>
<dbReference type="InterPro" id="IPR009071">
    <property type="entry name" value="HMG_box_dom"/>
</dbReference>
<accession>A0A3B4V9D3</accession>
<dbReference type="Proteomes" id="UP000261420">
    <property type="component" value="Unplaced"/>
</dbReference>
<protein>
    <recommendedName>
        <fullName evidence="3">HMG box domain-containing protein</fullName>
    </recommendedName>
</protein>
<keyword evidence="5" id="KW-1185">Reference proteome</keyword>
<dbReference type="InterPro" id="IPR036910">
    <property type="entry name" value="HMG_box_dom_sf"/>
</dbReference>
<organism evidence="4 5">
    <name type="scientific">Seriola dumerili</name>
    <name type="common">Greater amberjack</name>
    <name type="synonym">Caranx dumerili</name>
    <dbReference type="NCBI Taxonomy" id="41447"/>
    <lineage>
        <taxon>Eukaryota</taxon>
        <taxon>Metazoa</taxon>
        <taxon>Chordata</taxon>
        <taxon>Craniata</taxon>
        <taxon>Vertebrata</taxon>
        <taxon>Euteleostomi</taxon>
        <taxon>Actinopterygii</taxon>
        <taxon>Neopterygii</taxon>
        <taxon>Teleostei</taxon>
        <taxon>Neoteleostei</taxon>
        <taxon>Acanthomorphata</taxon>
        <taxon>Carangaria</taxon>
        <taxon>Carangiformes</taxon>
        <taxon>Carangidae</taxon>
        <taxon>Seriola</taxon>
    </lineage>
</organism>
<dbReference type="Ensembl" id="ENSSDUT00000027731.1">
    <property type="protein sequence ID" value="ENSSDUP00000027249.1"/>
    <property type="gene ID" value="ENSSDUG00000019725.1"/>
</dbReference>
<evidence type="ECO:0000256" key="2">
    <source>
        <dbReference type="SAM" id="MobiDB-lite"/>
    </source>
</evidence>
<keyword evidence="1" id="KW-0238">DNA-binding</keyword>
<evidence type="ECO:0000313" key="5">
    <source>
        <dbReference type="Proteomes" id="UP000261420"/>
    </source>
</evidence>
<feature type="compositionally biased region" description="Basic and acidic residues" evidence="2">
    <location>
        <begin position="11"/>
        <end position="30"/>
    </location>
</feature>
<feature type="region of interest" description="Disordered" evidence="2">
    <location>
        <begin position="1"/>
        <end position="58"/>
    </location>
</feature>
<reference evidence="4" key="1">
    <citation type="submission" date="2025-08" db="UniProtKB">
        <authorList>
            <consortium name="Ensembl"/>
        </authorList>
    </citation>
    <scope>IDENTIFICATION</scope>
</reference>
<feature type="compositionally biased region" description="Basic residues" evidence="2">
    <location>
        <begin position="1"/>
        <end position="10"/>
    </location>
</feature>
<dbReference type="SMART" id="SM00398">
    <property type="entry name" value="HMG"/>
    <property type="match status" value="1"/>
</dbReference>
<feature type="compositionally biased region" description="Polar residues" evidence="2">
    <location>
        <begin position="44"/>
        <end position="58"/>
    </location>
</feature>
<dbReference type="STRING" id="41447.ENSSDUP00000027249"/>
<evidence type="ECO:0000259" key="3">
    <source>
        <dbReference type="PROSITE" id="PS50118"/>
    </source>
</evidence>
<evidence type="ECO:0000313" key="4">
    <source>
        <dbReference type="Ensembl" id="ENSSDUP00000027249.1"/>
    </source>
</evidence>
<name>A0A3B4V9D3_SERDU</name>
<sequence>MNKKTQKRKRETAQQDKHSPSTRKPGEDPAKSQLSHIGEGDKAQQLNGTKTNSKSSFGARNAIGHEKLPPMSTFLNKLPLNPGVSAEDSCCGDGAVNSETVRSGTQVRAVKLPPSGEHVVTERLDVPQAAAAGRQLLNPDNIAATSSSLSAATCFTIPPKEEDLWQMQSVQDKNGRIKRPMNAFMVWSHIHRCVLRKAYPGVSMIDASVQLGIEWSKLSAEQKRPYFEVADKLKNMHKQQFPDYEFRPQKKRGRECLSSGWETGQGEGQHPGIPSFVSQAIPPVVPPAIPPAQSNILGLTMYPYPTLMGYRLGYHPCPSFCPYHAMGLYPNVQIHDSSHPNANSSSEELRNYHNNHLPRDDTAVAAEHQRPDLSHEVLFESSTTSESLAQPDIVTSIKVECKCEDDVDVVGLL</sequence>
<dbReference type="GO" id="GO:0003677">
    <property type="term" value="F:DNA binding"/>
    <property type="evidence" value="ECO:0007669"/>
    <property type="project" value="UniProtKB-UniRule"/>
</dbReference>
<feature type="DNA-binding region" description="HMG box" evidence="1">
    <location>
        <begin position="177"/>
        <end position="245"/>
    </location>
</feature>
<dbReference type="GO" id="GO:0005634">
    <property type="term" value="C:nucleus"/>
    <property type="evidence" value="ECO:0007669"/>
    <property type="project" value="UniProtKB-UniRule"/>
</dbReference>
<dbReference type="OMA" id="KNIHSHQ"/>
<dbReference type="AlphaFoldDB" id="A0A3B4V9D3"/>
<evidence type="ECO:0000256" key="1">
    <source>
        <dbReference type="PROSITE-ProRule" id="PRU00267"/>
    </source>
</evidence>
<dbReference type="PANTHER" id="PTHR47279:SF1">
    <property type="entry name" value="TRANSCRIPTION FACTOR SOX-30"/>
    <property type="match status" value="1"/>
</dbReference>
<dbReference type="GeneTree" id="ENSGT00940000161042"/>
<dbReference type="Gene3D" id="1.10.30.10">
    <property type="entry name" value="High mobility group box domain"/>
    <property type="match status" value="1"/>
</dbReference>
<keyword evidence="1" id="KW-0539">Nucleus</keyword>
<dbReference type="SUPFAM" id="SSF47095">
    <property type="entry name" value="HMG-box"/>
    <property type="match status" value="1"/>
</dbReference>